<organism evidence="2 3">
    <name type="scientific">Emticicia agri</name>
    <dbReference type="NCBI Taxonomy" id="2492393"/>
    <lineage>
        <taxon>Bacteria</taxon>
        <taxon>Pseudomonadati</taxon>
        <taxon>Bacteroidota</taxon>
        <taxon>Cytophagia</taxon>
        <taxon>Cytophagales</taxon>
        <taxon>Leadbetterellaceae</taxon>
        <taxon>Emticicia</taxon>
    </lineage>
</organism>
<dbReference type="OrthoDB" id="1320396at2"/>
<proteinExistence type="predicted"/>
<keyword evidence="3" id="KW-1185">Reference proteome</keyword>
<dbReference type="EMBL" id="SEWF01000017">
    <property type="protein sequence ID" value="RYU95160.1"/>
    <property type="molecule type" value="Genomic_DNA"/>
</dbReference>
<evidence type="ECO:0000256" key="1">
    <source>
        <dbReference type="SAM" id="SignalP"/>
    </source>
</evidence>
<gene>
    <name evidence="2" type="ORF">EWM59_12985</name>
</gene>
<accession>A0A4V1ZD73</accession>
<dbReference type="InterPro" id="IPR019861">
    <property type="entry name" value="PorP/SprF_Bacteroidetes"/>
</dbReference>
<dbReference type="RefSeq" id="WP_130021409.1">
    <property type="nucleotide sequence ID" value="NZ_SEWF01000017.1"/>
</dbReference>
<feature type="chain" id="PRO_5020257331" evidence="1">
    <location>
        <begin position="19"/>
        <end position="319"/>
    </location>
</feature>
<dbReference type="NCBIfam" id="TIGR03519">
    <property type="entry name" value="T9SS_PorP_fam"/>
    <property type="match status" value="1"/>
</dbReference>
<evidence type="ECO:0000313" key="3">
    <source>
        <dbReference type="Proteomes" id="UP000293162"/>
    </source>
</evidence>
<evidence type="ECO:0000313" key="2">
    <source>
        <dbReference type="EMBL" id="RYU95160.1"/>
    </source>
</evidence>
<sequence length="319" mass="34392">MKKFYIVILSLTLFTATAQQDTQFSHYYFNQLFFNPATAGSENVTRFQAIYRTQYTGYQSTFDDGGAPVSQVISANVPLKMIKSGLGLTFVNDKIGASIQRDLKLAYAYHIPVGGSQLALGVNGGLFTRGIDYGRLRPRDDNDPLLGTGIVSQSALDLGAGAYFYNPTYSIGLSVNHLNQPKFGLATDATNGATNVLDRSAYLTGTMLFGVSYMIDVSPMFLLGGNLNNMSITTFSAGAIATYDNTYYLGASYRVGDAVTALLGANILNGNLRVGYAIDVIVGGAQAKSATTHEVMLSYALSPPRAGKKSIIRTPRYRY</sequence>
<name>A0A4V1ZD73_9BACT</name>
<dbReference type="AlphaFoldDB" id="A0A4V1ZD73"/>
<keyword evidence="1" id="KW-0732">Signal</keyword>
<dbReference type="Pfam" id="PF11751">
    <property type="entry name" value="PorP_SprF"/>
    <property type="match status" value="1"/>
</dbReference>
<dbReference type="Proteomes" id="UP000293162">
    <property type="component" value="Unassembled WGS sequence"/>
</dbReference>
<comment type="caution">
    <text evidence="2">The sequence shown here is derived from an EMBL/GenBank/DDBJ whole genome shotgun (WGS) entry which is preliminary data.</text>
</comment>
<protein>
    <submittedName>
        <fullName evidence="2">Type IX secretion system membrane protein PorP/SprF</fullName>
    </submittedName>
</protein>
<feature type="signal peptide" evidence="1">
    <location>
        <begin position="1"/>
        <end position="18"/>
    </location>
</feature>
<reference evidence="2 3" key="1">
    <citation type="submission" date="2019-02" db="EMBL/GenBank/DDBJ databases">
        <title>Bacterial novel species Emticicia sp. 17J42-9 isolated from soil.</title>
        <authorList>
            <person name="Jung H.-Y."/>
        </authorList>
    </citation>
    <scope>NUCLEOTIDE SEQUENCE [LARGE SCALE GENOMIC DNA]</scope>
    <source>
        <strain evidence="2 3">17J42-9</strain>
    </source>
</reference>